<dbReference type="AlphaFoldDB" id="A0A2K1JEJ4"/>
<dbReference type="Gramene" id="Pp3c15_25860V3.1">
    <property type="protein sequence ID" value="Pp3c15_25860V3.1"/>
    <property type="gene ID" value="Pp3c15_25860"/>
</dbReference>
<dbReference type="InterPro" id="IPR036866">
    <property type="entry name" value="RibonucZ/Hydroxyglut_hydro"/>
</dbReference>
<dbReference type="RefSeq" id="XP_024396001.1">
    <property type="nucleotide sequence ID" value="XM_024540233.2"/>
</dbReference>
<keyword evidence="3" id="KW-1185">Reference proteome</keyword>
<dbReference type="Gramene" id="Pp3c15_25860V3.2">
    <property type="protein sequence ID" value="Pp3c15_25860V3.2"/>
    <property type="gene ID" value="Pp3c15_25860"/>
</dbReference>
<dbReference type="EnsemblPlants" id="Pp3c15_25860V3.2">
    <property type="protein sequence ID" value="Pp3c15_25860V3.2"/>
    <property type="gene ID" value="Pp3c15_25860"/>
</dbReference>
<dbReference type="PANTHER" id="PTHR36142">
    <property type="entry name" value="METALLO-HYDROLASE/OXIDOREDUCTASE SUPERFAMILY PROTEIN"/>
    <property type="match status" value="1"/>
</dbReference>
<dbReference type="Gene3D" id="3.60.15.10">
    <property type="entry name" value="Ribonuclease Z/Hydroxyacylglutathione hydrolase-like"/>
    <property type="match status" value="1"/>
</dbReference>
<reference evidence="2" key="3">
    <citation type="submission" date="2020-12" db="UniProtKB">
        <authorList>
            <consortium name="EnsemblPlants"/>
        </authorList>
    </citation>
    <scope>IDENTIFICATION</scope>
</reference>
<dbReference type="Pfam" id="PF13483">
    <property type="entry name" value="Lactamase_B_3"/>
    <property type="match status" value="1"/>
</dbReference>
<reference evidence="1 3" key="1">
    <citation type="journal article" date="2008" name="Science">
        <title>The Physcomitrella genome reveals evolutionary insights into the conquest of land by plants.</title>
        <authorList>
            <person name="Rensing S."/>
            <person name="Lang D."/>
            <person name="Zimmer A."/>
            <person name="Terry A."/>
            <person name="Salamov A."/>
            <person name="Shapiro H."/>
            <person name="Nishiyama T."/>
            <person name="Perroud P.-F."/>
            <person name="Lindquist E."/>
            <person name="Kamisugi Y."/>
            <person name="Tanahashi T."/>
            <person name="Sakakibara K."/>
            <person name="Fujita T."/>
            <person name="Oishi K."/>
            <person name="Shin-I T."/>
            <person name="Kuroki Y."/>
            <person name="Toyoda A."/>
            <person name="Suzuki Y."/>
            <person name="Hashimoto A."/>
            <person name="Yamaguchi K."/>
            <person name="Sugano A."/>
            <person name="Kohara Y."/>
            <person name="Fujiyama A."/>
            <person name="Anterola A."/>
            <person name="Aoki S."/>
            <person name="Ashton N."/>
            <person name="Barbazuk W.B."/>
            <person name="Barker E."/>
            <person name="Bennetzen J."/>
            <person name="Bezanilla M."/>
            <person name="Blankenship R."/>
            <person name="Cho S.H."/>
            <person name="Dutcher S."/>
            <person name="Estelle M."/>
            <person name="Fawcett J.A."/>
            <person name="Gundlach H."/>
            <person name="Hanada K."/>
            <person name="Heyl A."/>
            <person name="Hicks K.A."/>
            <person name="Hugh J."/>
            <person name="Lohr M."/>
            <person name="Mayer K."/>
            <person name="Melkozernov A."/>
            <person name="Murata T."/>
            <person name="Nelson D."/>
            <person name="Pils B."/>
            <person name="Prigge M."/>
            <person name="Reiss B."/>
            <person name="Renner T."/>
            <person name="Rombauts S."/>
            <person name="Rushton P."/>
            <person name="Sanderfoot A."/>
            <person name="Schween G."/>
            <person name="Shiu S.-H."/>
            <person name="Stueber K."/>
            <person name="Theodoulou F.L."/>
            <person name="Tu H."/>
            <person name="Van de Peer Y."/>
            <person name="Verrier P.J."/>
            <person name="Waters E."/>
            <person name="Wood A."/>
            <person name="Yang L."/>
            <person name="Cove D."/>
            <person name="Cuming A."/>
            <person name="Hasebe M."/>
            <person name="Lucas S."/>
            <person name="Mishler D.B."/>
            <person name="Reski R."/>
            <person name="Grigoriev I."/>
            <person name="Quatrano R.S."/>
            <person name="Boore J.L."/>
        </authorList>
    </citation>
    <scope>NUCLEOTIDE SEQUENCE [LARGE SCALE GENOMIC DNA]</scope>
    <source>
        <strain evidence="2 3">cv. Gransden 2004</strain>
    </source>
</reference>
<dbReference type="STRING" id="3218.A0A2K1JEJ4"/>
<dbReference type="OMA" id="YYEPHGY"/>
<reference evidence="1 3" key="2">
    <citation type="journal article" date="2018" name="Plant J.">
        <title>The Physcomitrella patens chromosome-scale assembly reveals moss genome structure and evolution.</title>
        <authorList>
            <person name="Lang D."/>
            <person name="Ullrich K.K."/>
            <person name="Murat F."/>
            <person name="Fuchs J."/>
            <person name="Jenkins J."/>
            <person name="Haas F.B."/>
            <person name="Piednoel M."/>
            <person name="Gundlach H."/>
            <person name="Van Bel M."/>
            <person name="Meyberg R."/>
            <person name="Vives C."/>
            <person name="Morata J."/>
            <person name="Symeonidi A."/>
            <person name="Hiss M."/>
            <person name="Muchero W."/>
            <person name="Kamisugi Y."/>
            <person name="Saleh O."/>
            <person name="Blanc G."/>
            <person name="Decker E.L."/>
            <person name="van Gessel N."/>
            <person name="Grimwood J."/>
            <person name="Hayes R.D."/>
            <person name="Graham S.W."/>
            <person name="Gunter L.E."/>
            <person name="McDaniel S.F."/>
            <person name="Hoernstein S.N.W."/>
            <person name="Larsson A."/>
            <person name="Li F.W."/>
            <person name="Perroud P.F."/>
            <person name="Phillips J."/>
            <person name="Ranjan P."/>
            <person name="Rokshar D.S."/>
            <person name="Rothfels C.J."/>
            <person name="Schneider L."/>
            <person name="Shu S."/>
            <person name="Stevenson D.W."/>
            <person name="Thummler F."/>
            <person name="Tillich M."/>
            <person name="Villarreal Aguilar J.C."/>
            <person name="Widiez T."/>
            <person name="Wong G.K."/>
            <person name="Wymore A."/>
            <person name="Zhang Y."/>
            <person name="Zimmer A.D."/>
            <person name="Quatrano R.S."/>
            <person name="Mayer K.F.X."/>
            <person name="Goodstein D."/>
            <person name="Casacuberta J.M."/>
            <person name="Vandepoele K."/>
            <person name="Reski R."/>
            <person name="Cuming A.C."/>
            <person name="Tuskan G.A."/>
            <person name="Maumus F."/>
            <person name="Salse J."/>
            <person name="Schmutz J."/>
            <person name="Rensing S.A."/>
        </authorList>
    </citation>
    <scope>NUCLEOTIDE SEQUENCE [LARGE SCALE GENOMIC DNA]</scope>
    <source>
        <strain evidence="2 3">cv. Gransden 2004</strain>
    </source>
</reference>
<name>A0A2K1JEJ4_PHYPA</name>
<dbReference type="OrthoDB" id="332863at2759"/>
<evidence type="ECO:0000313" key="3">
    <source>
        <dbReference type="Proteomes" id="UP000006727"/>
    </source>
</evidence>
<dbReference type="Proteomes" id="UP000006727">
    <property type="component" value="Chromosome 15"/>
</dbReference>
<organism evidence="1">
    <name type="scientific">Physcomitrium patens</name>
    <name type="common">Spreading-leaved earth moss</name>
    <name type="synonym">Physcomitrella patens</name>
    <dbReference type="NCBI Taxonomy" id="3218"/>
    <lineage>
        <taxon>Eukaryota</taxon>
        <taxon>Viridiplantae</taxon>
        <taxon>Streptophyta</taxon>
        <taxon>Embryophyta</taxon>
        <taxon>Bryophyta</taxon>
        <taxon>Bryophytina</taxon>
        <taxon>Bryopsida</taxon>
        <taxon>Funariidae</taxon>
        <taxon>Funariales</taxon>
        <taxon>Funariaceae</taxon>
        <taxon>Physcomitrium</taxon>
    </lineage>
</organism>
<dbReference type="EnsemblPlants" id="Pp3c15_25860V3.1">
    <property type="protein sequence ID" value="Pp3c15_25860V3.1"/>
    <property type="gene ID" value="Pp3c15_25860"/>
</dbReference>
<dbReference type="PaxDb" id="3218-PP1S253_40V6.1"/>
<gene>
    <name evidence="2" type="primary">LOC112292085</name>
    <name evidence="1" type="ORF">PHYPA_020236</name>
</gene>
<accession>A0A2K1JEJ4</accession>
<evidence type="ECO:0000313" key="2">
    <source>
        <dbReference type="EnsemblPlants" id="Pp3c15_25860V3.1"/>
    </source>
</evidence>
<protein>
    <recommendedName>
        <fullName evidence="4">Metallo-beta-lactamase domain-containing protein</fullName>
    </recommendedName>
</protein>
<dbReference type="GeneID" id="112292085"/>
<sequence length="360" mass="39688">MASSLQQNVFGISSLPLSQVGTNNSSASFQAQRFCCSRNPPPPLCIGAAAQPLLLHPSFSGRERSSVTMAASLQGSEAPAKESDKCFEIPSGRTPLEMIYLEGNSWLWIINGMNILVDPVLVGNLDFGIPFLYDAAKKSKLMKQFTLDDLPKLDCILITQGYDDHCHKNTLTAMVDKFSEVRVIASPNAEPIMRNIGFHNVTYLEPRDSTMLGDIRIRAVEGPVLGPPWQRPENGYFLEVADPKFVVYYEPHCIFGKAGLEKQRADVIVTPVNKQVLPAYTLVSGQEDAVKLAKFLQPRYLVTMKNAELDARGVLSLIVKEKGTVESFKEMLAQEVPNCQVLEPEPGVPLEVPVLSLARK</sequence>
<dbReference type="EMBL" id="ABEU02000015">
    <property type="protein sequence ID" value="PNR39956.1"/>
    <property type="molecule type" value="Genomic_DNA"/>
</dbReference>
<dbReference type="PANTHER" id="PTHR36142:SF2">
    <property type="entry name" value="METALLO-HYDROLASE_OXIDOREDUCTASE SUPERFAMILY PROTEIN"/>
    <property type="match status" value="1"/>
</dbReference>
<dbReference type="SUPFAM" id="SSF56281">
    <property type="entry name" value="Metallo-hydrolase/oxidoreductase"/>
    <property type="match status" value="1"/>
</dbReference>
<evidence type="ECO:0000313" key="1">
    <source>
        <dbReference type="EMBL" id="PNR39956.1"/>
    </source>
</evidence>
<evidence type="ECO:0008006" key="4">
    <source>
        <dbReference type="Google" id="ProtNLM"/>
    </source>
</evidence>
<proteinExistence type="predicted"/>